<dbReference type="OrthoDB" id="3900342at2759"/>
<sequence length="847" mass="95193">MAHKGSELESSYSDHNDNDLFPSINSSPKNNDLFPSITNSRKNNDLFPSINNSNVNHRTVHSDEESIDISEHSSVRQFRSIFNKQKIRSGESGLERNLFELHFDTSSDIELSTLSPKKDISLDSSIIDKILISEEQAKDDRFQYLKTYEILKKNRAKFEEDASVFDLSLMDDYNKYVKQTEINDLIHQHVVEKHKDNVLSVVKSKDLVENFYHDNKSDDLTWVKSKKKQRIPWYRIDKKKSKKQASTESLFDENDTVPPTNKKLTNYLQRKLKIRHLQMISFGGTLGVGLLLNSGKAFVLAGGFGTLLAFVICGLIVLATMVSFCEMVTFVSVIDGVSGLSSRFVDDSFGFAVGWLYFASFAFGLAGEILASVLMLSYYPDLKITHHKGSIAGFVTLFLSLIVISNLVDVRIFGEIEYISSFIKIVCVLIMIIIMIVLNTGGFGSENLGFKYWQYLKSDFDHNIIFGLFRPSFNLKDNGATNSRIGIGGDKGRFLSLLTALLVTAYAYSGTEIVCIAACEAKNPRKALPSATRRVFWRILIIYCLSIFLVSLNIYAGDPRLLRYILGNTSISGDEHENTEYAIDYVGGFNCNSDSTVFGGFGSGSQSPWIVALQSANLCKFSSVSNALLTFFAVTCGNAQLYVSSRTVYSLALQKKAPRVLTYCNSYGIPYNAVLFSASFGLFSYLCVSEKATIVFQDLTSIISSSGIIAWFAMCLSYIRFYYGLKFRPDIISRDDKAYPYRSPFQPYSAIFGLIGSTIILLAMGFVVFLDGEWDTLFFFSSYGSLIVFALLYVGYRLVTGSRTPSLETLDYDSGRREMDRYVWDAGRDFNLRSFKEVVQRVISFLA</sequence>
<dbReference type="EMBL" id="LMYN01000030">
    <property type="protein sequence ID" value="KSA02310.1"/>
    <property type="molecule type" value="Genomic_DNA"/>
</dbReference>
<comment type="caution">
    <text evidence="9">The sequence shown here is derived from an EMBL/GenBank/DDBJ whole genome shotgun (WGS) entry which is preliminary data.</text>
</comment>
<dbReference type="AlphaFoldDB" id="A0A0V1Q1N2"/>
<feature type="transmembrane region" description="Helical" evidence="7">
    <location>
        <begin position="535"/>
        <end position="556"/>
    </location>
</feature>
<feature type="transmembrane region" description="Helical" evidence="7">
    <location>
        <begin position="669"/>
        <end position="688"/>
    </location>
</feature>
<evidence type="ECO:0000313" key="9">
    <source>
        <dbReference type="EMBL" id="KSA02310.1"/>
    </source>
</evidence>
<dbReference type="RefSeq" id="XP_015468412.1">
    <property type="nucleotide sequence ID" value="XM_015610790.1"/>
</dbReference>
<proteinExistence type="inferred from homology"/>
<feature type="transmembrane region" description="Helical" evidence="7">
    <location>
        <begin position="494"/>
        <end position="515"/>
    </location>
</feature>
<dbReference type="PANTHER" id="PTHR43341:SF46">
    <property type="entry name" value="SPS-SENSOR COMPONENT SSY1"/>
    <property type="match status" value="1"/>
</dbReference>
<name>A0A0V1Q1N2_9ASCO</name>
<evidence type="ECO:0000256" key="6">
    <source>
        <dbReference type="SAM" id="MobiDB-lite"/>
    </source>
</evidence>
<keyword evidence="5 7" id="KW-0472">Membrane</keyword>
<keyword evidence="3 7" id="KW-0812">Transmembrane</keyword>
<dbReference type="PANTHER" id="PTHR43341">
    <property type="entry name" value="AMINO ACID PERMEASE"/>
    <property type="match status" value="1"/>
</dbReference>
<evidence type="ECO:0000313" key="10">
    <source>
        <dbReference type="Proteomes" id="UP000054251"/>
    </source>
</evidence>
<dbReference type="GO" id="GO:0015171">
    <property type="term" value="F:amino acid transmembrane transporter activity"/>
    <property type="evidence" value="ECO:0007669"/>
    <property type="project" value="TreeGrafter"/>
</dbReference>
<feature type="transmembrane region" description="Helical" evidence="7">
    <location>
        <begin position="745"/>
        <end position="770"/>
    </location>
</feature>
<dbReference type="GeneID" id="26838969"/>
<feature type="transmembrane region" description="Helical" evidence="7">
    <location>
        <begin position="391"/>
        <end position="410"/>
    </location>
</feature>
<evidence type="ECO:0000256" key="3">
    <source>
        <dbReference type="ARBA" id="ARBA00022692"/>
    </source>
</evidence>
<feature type="compositionally biased region" description="Basic and acidic residues" evidence="6">
    <location>
        <begin position="1"/>
        <end position="18"/>
    </location>
</feature>
<accession>A0A0V1Q1N2</accession>
<feature type="transmembrane region" description="Helical" evidence="7">
    <location>
        <begin position="700"/>
        <end position="725"/>
    </location>
</feature>
<keyword evidence="4 7" id="KW-1133">Transmembrane helix</keyword>
<dbReference type="Proteomes" id="UP000054251">
    <property type="component" value="Unassembled WGS sequence"/>
</dbReference>
<protein>
    <recommendedName>
        <fullName evidence="8">Amino acid permease/ SLC12A domain-containing protein</fullName>
    </recommendedName>
</protein>
<feature type="transmembrane region" description="Helical" evidence="7">
    <location>
        <begin position="422"/>
        <end position="443"/>
    </location>
</feature>
<evidence type="ECO:0000256" key="7">
    <source>
        <dbReference type="SAM" id="Phobius"/>
    </source>
</evidence>
<dbReference type="GO" id="GO:0016020">
    <property type="term" value="C:membrane"/>
    <property type="evidence" value="ECO:0007669"/>
    <property type="project" value="UniProtKB-SubCell"/>
</dbReference>
<comment type="subcellular location">
    <subcellularLocation>
        <location evidence="1">Membrane</location>
        <topology evidence="1">Multi-pass membrane protein</topology>
    </subcellularLocation>
</comment>
<evidence type="ECO:0000256" key="5">
    <source>
        <dbReference type="ARBA" id="ARBA00023136"/>
    </source>
</evidence>
<dbReference type="Gene3D" id="1.20.1740.10">
    <property type="entry name" value="Amino acid/polyamine transporter I"/>
    <property type="match status" value="1"/>
</dbReference>
<feature type="transmembrane region" description="Helical" evidence="7">
    <location>
        <begin position="355"/>
        <end position="379"/>
    </location>
</feature>
<comment type="similarity">
    <text evidence="2">Belongs to the amino acid-polyamine-organocation (APC) superfamily. YAT (TC 2.A.3.10) family.</text>
</comment>
<organism evidence="9 10">
    <name type="scientific">Debaryomyces fabryi</name>
    <dbReference type="NCBI Taxonomy" id="58627"/>
    <lineage>
        <taxon>Eukaryota</taxon>
        <taxon>Fungi</taxon>
        <taxon>Dikarya</taxon>
        <taxon>Ascomycota</taxon>
        <taxon>Saccharomycotina</taxon>
        <taxon>Pichiomycetes</taxon>
        <taxon>Debaryomycetaceae</taxon>
        <taxon>Debaryomyces</taxon>
    </lineage>
</organism>
<evidence type="ECO:0000256" key="1">
    <source>
        <dbReference type="ARBA" id="ARBA00004141"/>
    </source>
</evidence>
<dbReference type="Pfam" id="PF00324">
    <property type="entry name" value="AA_permease"/>
    <property type="match status" value="1"/>
</dbReference>
<gene>
    <name evidence="9" type="ORF">AC631_01960</name>
</gene>
<feature type="transmembrane region" description="Helical" evidence="7">
    <location>
        <begin position="777"/>
        <end position="796"/>
    </location>
</feature>
<feature type="domain" description="Amino acid permease/ SLC12A" evidence="8">
    <location>
        <begin position="276"/>
        <end position="801"/>
    </location>
</feature>
<dbReference type="InterPro" id="IPR004841">
    <property type="entry name" value="AA-permease/SLC12A_dom"/>
</dbReference>
<dbReference type="InterPro" id="IPR050524">
    <property type="entry name" value="APC_YAT"/>
</dbReference>
<evidence type="ECO:0000259" key="8">
    <source>
        <dbReference type="Pfam" id="PF00324"/>
    </source>
</evidence>
<evidence type="ECO:0000256" key="4">
    <source>
        <dbReference type="ARBA" id="ARBA00022989"/>
    </source>
</evidence>
<feature type="transmembrane region" description="Helical" evidence="7">
    <location>
        <begin position="307"/>
        <end position="334"/>
    </location>
</feature>
<feature type="region of interest" description="Disordered" evidence="6">
    <location>
        <begin position="1"/>
        <end position="37"/>
    </location>
</feature>
<evidence type="ECO:0000256" key="2">
    <source>
        <dbReference type="ARBA" id="ARBA00006983"/>
    </source>
</evidence>
<keyword evidence="10" id="KW-1185">Reference proteome</keyword>
<reference evidence="9 10" key="1">
    <citation type="submission" date="2015-11" db="EMBL/GenBank/DDBJ databases">
        <title>The genome of Debaryomyces fabryi.</title>
        <authorList>
            <person name="Tafer H."/>
            <person name="Lopandic K."/>
        </authorList>
    </citation>
    <scope>NUCLEOTIDE SEQUENCE [LARGE SCALE GENOMIC DNA]</scope>
    <source>
        <strain evidence="9 10">CBS 789</strain>
    </source>
</reference>